<dbReference type="Pfam" id="PF08837">
    <property type="entry name" value="DUF1810"/>
    <property type="match status" value="1"/>
</dbReference>
<evidence type="ECO:0000313" key="2">
    <source>
        <dbReference type="Proteomes" id="UP000031057"/>
    </source>
</evidence>
<keyword evidence="2" id="KW-1185">Reference proteome</keyword>
<dbReference type="STRING" id="1348853.LK12_19000"/>
<dbReference type="SUPFAM" id="SSF140736">
    <property type="entry name" value="Rv1873-like"/>
    <property type="match status" value="1"/>
</dbReference>
<dbReference type="RefSeq" id="WP_039287599.1">
    <property type="nucleotide sequence ID" value="NZ_JTDI01000006.1"/>
</dbReference>
<dbReference type="PIRSF" id="PIRSF008546">
    <property type="entry name" value="UCP008546"/>
    <property type="match status" value="1"/>
</dbReference>
<evidence type="ECO:0000313" key="1">
    <source>
        <dbReference type="EMBL" id="KHK89979.1"/>
    </source>
</evidence>
<dbReference type="AlphaFoldDB" id="A0A0B1ZKX4"/>
<dbReference type="InterPro" id="IPR036287">
    <property type="entry name" value="Rv1873-like_sf"/>
</dbReference>
<gene>
    <name evidence="1" type="ORF">LK12_19000</name>
</gene>
<comment type="caution">
    <text evidence="1">The sequence shown here is derived from an EMBL/GenBank/DDBJ whole genome shotgun (WGS) entry which is preliminary data.</text>
</comment>
<dbReference type="InterPro" id="IPR014937">
    <property type="entry name" value="DUF1810"/>
</dbReference>
<reference evidence="1 2" key="1">
    <citation type="submission" date="2014-10" db="EMBL/GenBank/DDBJ databases">
        <title>Genome sequence of Novosphingobium malaysiense MUSC 273(T).</title>
        <authorList>
            <person name="Lee L.-H."/>
        </authorList>
    </citation>
    <scope>NUCLEOTIDE SEQUENCE [LARGE SCALE GENOMIC DNA]</scope>
    <source>
        <strain evidence="1 2">MUSC 273</strain>
    </source>
</reference>
<protein>
    <submittedName>
        <fullName evidence="1">Calpastatin</fullName>
    </submittedName>
</protein>
<accession>A0A0B1ZKX4</accession>
<dbReference type="EMBL" id="JTDI01000006">
    <property type="protein sequence ID" value="KHK89979.1"/>
    <property type="molecule type" value="Genomic_DNA"/>
</dbReference>
<proteinExistence type="predicted"/>
<name>A0A0B1ZKX4_9SPHN</name>
<dbReference type="OrthoDB" id="9801870at2"/>
<sequence length="145" mass="15956">MAELDRFVDAQREVYDNALAELESGTKHTHWMWFIFPQLAGLGHSPTAQFYAISGLDEARAYLEHPLLGARLAQCTEAMLGWTGKRSAVAILGQVDAQKFRSSMTLFEVAAGDRPGARTFADALKAFCDGQRDERTLHLLGIADG</sequence>
<organism evidence="1 2">
    <name type="scientific">Novosphingobium malaysiense</name>
    <dbReference type="NCBI Taxonomy" id="1348853"/>
    <lineage>
        <taxon>Bacteria</taxon>
        <taxon>Pseudomonadati</taxon>
        <taxon>Pseudomonadota</taxon>
        <taxon>Alphaproteobacteria</taxon>
        <taxon>Sphingomonadales</taxon>
        <taxon>Sphingomonadaceae</taxon>
        <taxon>Novosphingobium</taxon>
    </lineage>
</organism>
<dbReference type="Gene3D" id="1.25.40.380">
    <property type="entry name" value="Protein of unknown function DUF1810"/>
    <property type="match status" value="1"/>
</dbReference>
<dbReference type="Proteomes" id="UP000031057">
    <property type="component" value="Unassembled WGS sequence"/>
</dbReference>